<dbReference type="CDD" id="cd07043">
    <property type="entry name" value="STAS_anti-anti-sigma_factors"/>
    <property type="match status" value="1"/>
</dbReference>
<evidence type="ECO:0000259" key="2">
    <source>
        <dbReference type="PROSITE" id="PS50801"/>
    </source>
</evidence>
<evidence type="ECO:0000313" key="4">
    <source>
        <dbReference type="Proteomes" id="UP000287177"/>
    </source>
</evidence>
<evidence type="ECO:0000313" key="3">
    <source>
        <dbReference type="EMBL" id="RWA19313.1"/>
    </source>
</evidence>
<dbReference type="EMBL" id="ATDN01000019">
    <property type="protein sequence ID" value="RWA19313.1"/>
    <property type="molecule type" value="Genomic_DNA"/>
</dbReference>
<reference evidence="3 4" key="1">
    <citation type="submission" date="2013-06" db="EMBL/GenBank/DDBJ databases">
        <title>The draft sequence of the Mycobacterium elephantis genome.</title>
        <authorList>
            <person name="Pettersson F.B."/>
            <person name="Das S."/>
            <person name="Dasgupta S."/>
            <person name="Bhattacharya A."/>
            <person name="Kirsebom L.A."/>
        </authorList>
    </citation>
    <scope>NUCLEOTIDE SEQUENCE [LARGE SCALE GENOMIC DNA]</scope>
    <source>
        <strain evidence="3 4">DSM 44368</strain>
    </source>
</reference>
<evidence type="ECO:0000256" key="1">
    <source>
        <dbReference type="SAM" id="MobiDB-lite"/>
    </source>
</evidence>
<dbReference type="SUPFAM" id="SSF52091">
    <property type="entry name" value="SpoIIaa-like"/>
    <property type="match status" value="1"/>
</dbReference>
<comment type="caution">
    <text evidence="3">The sequence shown here is derived from an EMBL/GenBank/DDBJ whole genome shotgun (WGS) entry which is preliminary data.</text>
</comment>
<dbReference type="AlphaFoldDB" id="A0A439DSM5"/>
<proteinExistence type="predicted"/>
<gene>
    <name evidence="3" type="ORF">MELE44368_21185</name>
</gene>
<protein>
    <recommendedName>
        <fullName evidence="2">STAS domain-containing protein</fullName>
    </recommendedName>
</protein>
<dbReference type="InterPro" id="IPR036513">
    <property type="entry name" value="STAS_dom_sf"/>
</dbReference>
<dbReference type="InterPro" id="IPR002645">
    <property type="entry name" value="STAS_dom"/>
</dbReference>
<dbReference type="Pfam" id="PF01740">
    <property type="entry name" value="STAS"/>
    <property type="match status" value="1"/>
</dbReference>
<name>A0A439DSM5_9MYCO</name>
<dbReference type="Gene3D" id="3.30.750.24">
    <property type="entry name" value="STAS domain"/>
    <property type="match status" value="1"/>
</dbReference>
<feature type="domain" description="STAS" evidence="2">
    <location>
        <begin position="39"/>
        <end position="137"/>
    </location>
</feature>
<sequence length="152" mass="16573">MESHAMSTTSDTQAASQEPTADTVTCRTARFTTQWLRSDTAVISAHGEIDAANSQEFIEYALRHAGQINRLILDLSGVEFFGTAGFSALQTFNVRCVGERIEWALTPSSGVARILKVCDPDRTLPTYTSVDEAISAVHSQSQPLLQLVPKSR</sequence>
<feature type="region of interest" description="Disordered" evidence="1">
    <location>
        <begin position="1"/>
        <end position="23"/>
    </location>
</feature>
<organism evidence="3 4">
    <name type="scientific">Mycolicibacterium elephantis DSM 44368</name>
    <dbReference type="NCBI Taxonomy" id="1335622"/>
    <lineage>
        <taxon>Bacteria</taxon>
        <taxon>Bacillati</taxon>
        <taxon>Actinomycetota</taxon>
        <taxon>Actinomycetes</taxon>
        <taxon>Mycobacteriales</taxon>
        <taxon>Mycobacteriaceae</taxon>
        <taxon>Mycolicibacterium</taxon>
    </lineage>
</organism>
<dbReference type="Proteomes" id="UP000287177">
    <property type="component" value="Unassembled WGS sequence"/>
</dbReference>
<keyword evidence="4" id="KW-1185">Reference proteome</keyword>
<accession>A0A439DSM5</accession>
<dbReference type="PROSITE" id="PS50801">
    <property type="entry name" value="STAS"/>
    <property type="match status" value="1"/>
</dbReference>